<dbReference type="Proteomes" id="UP000807504">
    <property type="component" value="Unassembled WGS sequence"/>
</dbReference>
<reference evidence="2" key="1">
    <citation type="journal article" date="2020" name="bioRxiv">
        <title>Chromosome-level reference genome of the European wasp spider Argiope bruennichi: a resource for studies on range expansion and evolutionary adaptation.</title>
        <authorList>
            <person name="Sheffer M.M."/>
            <person name="Hoppe A."/>
            <person name="Krehenwinkel H."/>
            <person name="Uhl G."/>
            <person name="Kuss A.W."/>
            <person name="Jensen L."/>
            <person name="Jensen C."/>
            <person name="Gillespie R.G."/>
            <person name="Hoff K.J."/>
            <person name="Prost S."/>
        </authorList>
    </citation>
    <scope>NUCLEOTIDE SEQUENCE</scope>
</reference>
<gene>
    <name evidence="2" type="ORF">HNY73_021217</name>
</gene>
<feature type="domain" description="DUF7041" evidence="1">
    <location>
        <begin position="1"/>
        <end position="48"/>
    </location>
</feature>
<keyword evidence="3" id="KW-1185">Reference proteome</keyword>
<name>A0A8T0E9G1_ARGBR</name>
<protein>
    <recommendedName>
        <fullName evidence="1">DUF7041 domain-containing protein</fullName>
    </recommendedName>
</protein>
<reference evidence="2" key="2">
    <citation type="submission" date="2020-06" db="EMBL/GenBank/DDBJ databases">
        <authorList>
            <person name="Sheffer M."/>
        </authorList>
    </citation>
    <scope>NUCLEOTIDE SEQUENCE</scope>
</reference>
<evidence type="ECO:0000313" key="2">
    <source>
        <dbReference type="EMBL" id="KAF8768393.1"/>
    </source>
</evidence>
<dbReference type="Pfam" id="PF23055">
    <property type="entry name" value="DUF7041"/>
    <property type="match status" value="1"/>
</dbReference>
<sequence length="120" mass="13310">MVEATFELAISKPITVSKTKFNYCVAHIPPEAASVVREIIINPDEEDPNGGNKKMRKIEISGSTKSPHRAIIGADILYHFNLKADLKKLCLFDNDTKLKYNAAFKDAKVVSMKTVCGNDQ</sequence>
<dbReference type="EMBL" id="JABXBU010002230">
    <property type="protein sequence ID" value="KAF8768393.1"/>
    <property type="molecule type" value="Genomic_DNA"/>
</dbReference>
<proteinExistence type="predicted"/>
<comment type="caution">
    <text evidence="2">The sequence shown here is derived from an EMBL/GenBank/DDBJ whole genome shotgun (WGS) entry which is preliminary data.</text>
</comment>
<dbReference type="AlphaFoldDB" id="A0A8T0E9G1"/>
<organism evidence="2 3">
    <name type="scientific">Argiope bruennichi</name>
    <name type="common">Wasp spider</name>
    <name type="synonym">Aranea bruennichi</name>
    <dbReference type="NCBI Taxonomy" id="94029"/>
    <lineage>
        <taxon>Eukaryota</taxon>
        <taxon>Metazoa</taxon>
        <taxon>Ecdysozoa</taxon>
        <taxon>Arthropoda</taxon>
        <taxon>Chelicerata</taxon>
        <taxon>Arachnida</taxon>
        <taxon>Araneae</taxon>
        <taxon>Araneomorphae</taxon>
        <taxon>Entelegynae</taxon>
        <taxon>Araneoidea</taxon>
        <taxon>Araneidae</taxon>
        <taxon>Argiope</taxon>
    </lineage>
</organism>
<dbReference type="InterPro" id="IPR055469">
    <property type="entry name" value="DUF7041"/>
</dbReference>
<accession>A0A8T0E9G1</accession>
<evidence type="ECO:0000259" key="1">
    <source>
        <dbReference type="Pfam" id="PF23055"/>
    </source>
</evidence>
<evidence type="ECO:0000313" key="3">
    <source>
        <dbReference type="Proteomes" id="UP000807504"/>
    </source>
</evidence>